<dbReference type="PROSITE" id="PS51352">
    <property type="entry name" value="THIOREDOXIN_2"/>
    <property type="match status" value="1"/>
</dbReference>
<sequence>MRLDTPLCNFGWPAPDFSLKDPTGQSFRFSEQLGEHGLLLMFICNHCPYVKAIIERLAQDCRTLMAEGIRVLAVMPNDYQRYPADAPAKMEEFAREHDLPFPYLVDQDQSVARAFEAVCTPDFFGFNGEGRLQYRGRLDDARLGDPAGRTPELVNAMRQIAQTGQGPLQQHPSLGCSIKWR</sequence>
<dbReference type="SUPFAM" id="SSF52833">
    <property type="entry name" value="Thioredoxin-like"/>
    <property type="match status" value="1"/>
</dbReference>
<keyword evidence="3" id="KW-1185">Reference proteome</keyword>
<dbReference type="InterPro" id="IPR047262">
    <property type="entry name" value="PRX-like1"/>
</dbReference>
<evidence type="ECO:0000313" key="3">
    <source>
        <dbReference type="Proteomes" id="UP000184268"/>
    </source>
</evidence>
<dbReference type="CDD" id="cd02969">
    <property type="entry name" value="PRX_like1"/>
    <property type="match status" value="1"/>
</dbReference>
<dbReference type="InterPro" id="IPR000866">
    <property type="entry name" value="AhpC/TSA"/>
</dbReference>
<dbReference type="AlphaFoldDB" id="A0A1M5RS34"/>
<dbReference type="RefSeq" id="WP_067659071.1">
    <property type="nucleotide sequence ID" value="NZ_FQXG01000002.1"/>
</dbReference>
<dbReference type="GO" id="GO:0016209">
    <property type="term" value="F:antioxidant activity"/>
    <property type="evidence" value="ECO:0007669"/>
    <property type="project" value="InterPro"/>
</dbReference>
<protein>
    <submittedName>
        <fullName evidence="2">AhpC/TSA family protein</fullName>
    </submittedName>
</protein>
<dbReference type="PANTHER" id="PTHR43640">
    <property type="entry name" value="OS07G0260300 PROTEIN"/>
    <property type="match status" value="1"/>
</dbReference>
<dbReference type="InterPro" id="IPR036249">
    <property type="entry name" value="Thioredoxin-like_sf"/>
</dbReference>
<dbReference type="STRING" id="299255.SAMN02745129_1731"/>
<dbReference type="Proteomes" id="UP000184268">
    <property type="component" value="Unassembled WGS sequence"/>
</dbReference>
<proteinExistence type="predicted"/>
<organism evidence="2 3">
    <name type="scientific">Ferrimonas marina</name>
    <dbReference type="NCBI Taxonomy" id="299255"/>
    <lineage>
        <taxon>Bacteria</taxon>
        <taxon>Pseudomonadati</taxon>
        <taxon>Pseudomonadota</taxon>
        <taxon>Gammaproteobacteria</taxon>
        <taxon>Alteromonadales</taxon>
        <taxon>Ferrimonadaceae</taxon>
        <taxon>Ferrimonas</taxon>
    </lineage>
</organism>
<evidence type="ECO:0000313" key="2">
    <source>
        <dbReference type="EMBL" id="SHH29142.1"/>
    </source>
</evidence>
<evidence type="ECO:0000259" key="1">
    <source>
        <dbReference type="PROSITE" id="PS51352"/>
    </source>
</evidence>
<dbReference type="GO" id="GO:0016491">
    <property type="term" value="F:oxidoreductase activity"/>
    <property type="evidence" value="ECO:0007669"/>
    <property type="project" value="InterPro"/>
</dbReference>
<dbReference type="EMBL" id="FQXG01000002">
    <property type="protein sequence ID" value="SHH29142.1"/>
    <property type="molecule type" value="Genomic_DNA"/>
</dbReference>
<dbReference type="Pfam" id="PF00578">
    <property type="entry name" value="AhpC-TSA"/>
    <property type="match status" value="1"/>
</dbReference>
<dbReference type="PANTHER" id="PTHR43640:SF1">
    <property type="entry name" value="THIOREDOXIN-DEPENDENT PEROXIREDOXIN"/>
    <property type="match status" value="1"/>
</dbReference>
<name>A0A1M5RS34_9GAMM</name>
<accession>A0A1M5RS34</accession>
<dbReference type="InterPro" id="IPR013766">
    <property type="entry name" value="Thioredoxin_domain"/>
</dbReference>
<dbReference type="Gene3D" id="3.40.30.10">
    <property type="entry name" value="Glutaredoxin"/>
    <property type="match status" value="1"/>
</dbReference>
<feature type="domain" description="Thioredoxin" evidence="1">
    <location>
        <begin position="8"/>
        <end position="162"/>
    </location>
</feature>
<gene>
    <name evidence="2" type="ORF">SAMN02745129_1731</name>
</gene>
<reference evidence="2 3" key="1">
    <citation type="submission" date="2016-11" db="EMBL/GenBank/DDBJ databases">
        <authorList>
            <person name="Jaros S."/>
            <person name="Januszkiewicz K."/>
            <person name="Wedrychowicz H."/>
        </authorList>
    </citation>
    <scope>NUCLEOTIDE SEQUENCE [LARGE SCALE GENOMIC DNA]</scope>
    <source>
        <strain evidence="2 3">DSM 16917</strain>
    </source>
</reference>
<dbReference type="OrthoDB" id="9809746at2"/>